<reference evidence="4" key="1">
    <citation type="submission" date="2023-06" db="EMBL/GenBank/DDBJ databases">
        <title>WGS-Sequencing of Streptomyces ficellus isolate 21 collected from sand in Gara Djebilet Iron Mine in Algeria.</title>
        <authorList>
            <person name="Zegers G.P."/>
            <person name="Gomez A."/>
            <person name="Gueddou A."/>
            <person name="Zahara A.F."/>
            <person name="Worth M."/>
            <person name="Sevigny J.L."/>
            <person name="Tisa L."/>
        </authorList>
    </citation>
    <scope>NUCLEOTIDE SEQUENCE</scope>
    <source>
        <strain evidence="4">AS11</strain>
    </source>
</reference>
<proteinExistence type="predicted"/>
<organism evidence="4 5">
    <name type="scientific">Streptomyces ficellus</name>
    <dbReference type="NCBI Taxonomy" id="1977088"/>
    <lineage>
        <taxon>Bacteria</taxon>
        <taxon>Bacillati</taxon>
        <taxon>Actinomycetota</taxon>
        <taxon>Actinomycetes</taxon>
        <taxon>Kitasatosporales</taxon>
        <taxon>Streptomycetaceae</taxon>
        <taxon>Streptomyces</taxon>
    </lineage>
</organism>
<sequence length="867" mass="90047">MQRYVSRTWACALAGLLTALAVCAGDAAARTFPFGPRTRAVNDLGNQFVPFHAHLWDLLHGRADGGLLLNWRSGYGTSFLPDLGTYLTSPFSVLVGLFPRDDIDLAVYVITVAKMAAAAAAMTGLLLALRTGSRWGAAVLGASYALCGWSVVEASYNPMWLDGLIAFPLLCLVGAWVRDGRRPVLGPVVVAVAWVANFYTAYMATIGAALVLMVVLLIRGVPGWRVLGRAARTVLLGVGLAAPVLVPVFLGSRHAYPGWTREFAPAGWADVAARALPATYGFFTPAVFLGTGALLLAAALPFHRRVPARERWVWTGLVVAVLLSAQWEPTHLVWHVFATPNGSPYRQTFVLAGVVVLTAWTAVSYGWPGWRALGGGVAVLGVVAAGAAPSDLVTAWAYGLFAAGLAAAVGAVLLIRRPGYAVVGAALLSGALVGQAAATTAHADRERPARLDDYPAWGAPHEARAAAVAGSDGWPRHRTDPGRPQLTGNDPLLVGGQGAAYYSSHTPAVLTRTLAALGGGWTSNGRSVQSLDNPVTDALFAVGARVRGADLVRGQEVLRGQDVLRREEVLGRDGVLPGQGVPRGPEVLRGPGVLPREHVLPLVTLRPPGRELRYGASPFRNQELLLGSRVYDLPADGACPVGSDVHLWAPDFSGTARLGAGAPVRLSGGLPKRRAAMVPLGTQRTAGVRVTLDGRGAVPPGSVGCLDRARLAKAVARLKATGAVAVHVTADGVRADLPPGPRGTAVLAAPRIAGWRCEGRPAGSYGGLVAVDVAARTAPSSVECAFRPPGLRAGTGVGAAALAALVLWRAGSRGPGRLVARAPGRLMTRAPGRLVARAPGRGAGRLRDTKTSSAQHPSVARPPAGGA</sequence>
<feature type="transmembrane region" description="Helical" evidence="2">
    <location>
        <begin position="198"/>
        <end position="218"/>
    </location>
</feature>
<keyword evidence="2" id="KW-1133">Transmembrane helix</keyword>
<comment type="caution">
    <text evidence="4">The sequence shown here is derived from an EMBL/GenBank/DDBJ whole genome shotgun (WGS) entry which is preliminary data.</text>
</comment>
<feature type="transmembrane region" description="Helical" evidence="2">
    <location>
        <begin position="347"/>
        <end position="365"/>
    </location>
</feature>
<dbReference type="Pfam" id="PF09586">
    <property type="entry name" value="YfhO"/>
    <property type="match status" value="1"/>
</dbReference>
<keyword evidence="2" id="KW-0472">Membrane</keyword>
<dbReference type="EMBL" id="JAUEPL010000003">
    <property type="protein sequence ID" value="MDN3293121.1"/>
    <property type="molecule type" value="Genomic_DNA"/>
</dbReference>
<evidence type="ECO:0000256" key="2">
    <source>
        <dbReference type="SAM" id="Phobius"/>
    </source>
</evidence>
<name>A0ABT7Z0V7_9ACTN</name>
<feature type="region of interest" description="Disordered" evidence="1">
    <location>
        <begin position="839"/>
        <end position="867"/>
    </location>
</feature>
<keyword evidence="2" id="KW-0812">Transmembrane</keyword>
<gene>
    <name evidence="4" type="ORF">QWM81_03470</name>
</gene>
<evidence type="ECO:0000313" key="4">
    <source>
        <dbReference type="EMBL" id="MDN3293121.1"/>
    </source>
</evidence>
<feature type="transmembrane region" description="Helical" evidence="2">
    <location>
        <begin position="420"/>
        <end position="438"/>
    </location>
</feature>
<evidence type="ECO:0000256" key="3">
    <source>
        <dbReference type="SAM" id="SignalP"/>
    </source>
</evidence>
<feature type="transmembrane region" description="Helical" evidence="2">
    <location>
        <begin position="372"/>
        <end position="389"/>
    </location>
</feature>
<feature type="chain" id="PRO_5046823525" evidence="3">
    <location>
        <begin position="25"/>
        <end position="867"/>
    </location>
</feature>
<keyword evidence="5" id="KW-1185">Reference proteome</keyword>
<feature type="signal peptide" evidence="3">
    <location>
        <begin position="1"/>
        <end position="24"/>
    </location>
</feature>
<dbReference type="PANTHER" id="PTHR38454">
    <property type="entry name" value="INTEGRAL MEMBRANE PROTEIN-RELATED"/>
    <property type="match status" value="1"/>
</dbReference>
<evidence type="ECO:0000256" key="1">
    <source>
        <dbReference type="SAM" id="MobiDB-lite"/>
    </source>
</evidence>
<accession>A0ABT7Z0V7</accession>
<feature type="transmembrane region" description="Helical" evidence="2">
    <location>
        <begin position="159"/>
        <end position="178"/>
    </location>
</feature>
<dbReference type="RefSeq" id="WP_290109955.1">
    <property type="nucleotide sequence ID" value="NZ_JAUEPL010000003.1"/>
</dbReference>
<evidence type="ECO:0000313" key="5">
    <source>
        <dbReference type="Proteomes" id="UP001174050"/>
    </source>
</evidence>
<dbReference type="InterPro" id="IPR018580">
    <property type="entry name" value="Uncharacterised_YfhO"/>
</dbReference>
<feature type="transmembrane region" description="Helical" evidence="2">
    <location>
        <begin position="280"/>
        <end position="300"/>
    </location>
</feature>
<feature type="transmembrane region" description="Helical" evidence="2">
    <location>
        <begin position="312"/>
        <end position="327"/>
    </location>
</feature>
<protein>
    <submittedName>
        <fullName evidence="4">YfhO family protein</fullName>
    </submittedName>
</protein>
<keyword evidence="3" id="KW-0732">Signal</keyword>
<dbReference type="PANTHER" id="PTHR38454:SF1">
    <property type="entry name" value="INTEGRAL MEMBRANE PROTEIN"/>
    <property type="match status" value="1"/>
</dbReference>
<feature type="transmembrane region" description="Helical" evidence="2">
    <location>
        <begin position="395"/>
        <end position="415"/>
    </location>
</feature>
<dbReference type="Proteomes" id="UP001174050">
    <property type="component" value="Unassembled WGS sequence"/>
</dbReference>
<feature type="transmembrane region" description="Helical" evidence="2">
    <location>
        <begin position="105"/>
        <end position="129"/>
    </location>
</feature>
<feature type="transmembrane region" description="Helical" evidence="2">
    <location>
        <begin position="135"/>
        <end position="152"/>
    </location>
</feature>
<feature type="transmembrane region" description="Helical" evidence="2">
    <location>
        <begin position="230"/>
        <end position="250"/>
    </location>
</feature>